<accession>A0A5M7AX33</accession>
<keyword evidence="5" id="KW-0326">Glycosidase</keyword>
<dbReference type="Gene3D" id="3.30.379.10">
    <property type="entry name" value="Chitobiase/beta-hexosaminidase domain 2-like"/>
    <property type="match status" value="1"/>
</dbReference>
<comment type="caution">
    <text evidence="9">The sequence shown here is derived from an EMBL/GenBank/DDBJ whole genome shotgun (WGS) entry which is preliminary data.</text>
</comment>
<gene>
    <name evidence="9" type="ORF">F2B50_15200</name>
    <name evidence="10" type="ORF">FPF71_15200</name>
</gene>
<evidence type="ECO:0000256" key="4">
    <source>
        <dbReference type="ARBA" id="ARBA00022801"/>
    </source>
</evidence>
<dbReference type="PANTHER" id="PTHR22600">
    <property type="entry name" value="BETA-HEXOSAMINIDASE"/>
    <property type="match status" value="1"/>
</dbReference>
<dbReference type="Proteomes" id="UP000315145">
    <property type="component" value="Unassembled WGS sequence"/>
</dbReference>
<feature type="domain" description="Glycoside hydrolase family 20 catalytic" evidence="7">
    <location>
        <begin position="346"/>
        <end position="485"/>
    </location>
</feature>
<dbReference type="InterPro" id="IPR017853">
    <property type="entry name" value="GH"/>
</dbReference>
<dbReference type="InterPro" id="IPR015883">
    <property type="entry name" value="Glyco_hydro_20_cat"/>
</dbReference>
<evidence type="ECO:0000313" key="9">
    <source>
        <dbReference type="EMBL" id="KAA5821852.1"/>
    </source>
</evidence>
<dbReference type="Pfam" id="PF00728">
    <property type="entry name" value="Glyco_hydro_20"/>
    <property type="match status" value="2"/>
</dbReference>
<evidence type="ECO:0000256" key="6">
    <source>
        <dbReference type="PIRSR" id="PIRSR625705-1"/>
    </source>
</evidence>
<keyword evidence="4 9" id="KW-0378">Hydrolase</keyword>
<dbReference type="OrthoDB" id="9763537at2"/>
<dbReference type="PROSITE" id="PS51257">
    <property type="entry name" value="PROKAR_LIPOPROTEIN"/>
    <property type="match status" value="1"/>
</dbReference>
<name>A0A5M7AX33_9FLAO</name>
<dbReference type="SUPFAM" id="SSF55545">
    <property type="entry name" value="beta-N-acetylhexosaminidase-like domain"/>
    <property type="match status" value="1"/>
</dbReference>
<dbReference type="EMBL" id="VMBF01000010">
    <property type="protein sequence ID" value="TSJ73136.1"/>
    <property type="molecule type" value="Genomic_DNA"/>
</dbReference>
<dbReference type="InterPro" id="IPR029018">
    <property type="entry name" value="Hex-like_dom2"/>
</dbReference>
<dbReference type="Proteomes" id="UP000322315">
    <property type="component" value="Unassembled WGS sequence"/>
</dbReference>
<keyword evidence="11" id="KW-1185">Reference proteome</keyword>
<reference evidence="9" key="3">
    <citation type="submission" date="2019-09" db="EMBL/GenBank/DDBJ databases">
        <authorList>
            <person name="Zhang D.-C."/>
        </authorList>
    </citation>
    <scope>NUCLEOTIDE SEQUENCE</scope>
    <source>
        <strain evidence="9">RU-4-M-4</strain>
    </source>
</reference>
<protein>
    <recommendedName>
        <fullName evidence="3">beta-N-acetylhexosaminidase</fullName>
        <ecNumber evidence="3">3.2.1.52</ecNumber>
    </recommendedName>
</protein>
<comment type="similarity">
    <text evidence="2">Belongs to the glycosyl hydrolase 20 family.</text>
</comment>
<dbReference type="GO" id="GO:0030203">
    <property type="term" value="P:glycosaminoglycan metabolic process"/>
    <property type="evidence" value="ECO:0007669"/>
    <property type="project" value="TreeGrafter"/>
</dbReference>
<dbReference type="Gene3D" id="3.20.20.80">
    <property type="entry name" value="Glycosidases"/>
    <property type="match status" value="1"/>
</dbReference>
<dbReference type="GO" id="GO:0004563">
    <property type="term" value="F:beta-N-acetylhexosaminidase activity"/>
    <property type="evidence" value="ECO:0007669"/>
    <property type="project" value="UniProtKB-EC"/>
</dbReference>
<dbReference type="EC" id="3.2.1.52" evidence="3"/>
<dbReference type="Pfam" id="PF02838">
    <property type="entry name" value="Glyco_hydro_20b"/>
    <property type="match status" value="1"/>
</dbReference>
<evidence type="ECO:0000259" key="7">
    <source>
        <dbReference type="Pfam" id="PF00728"/>
    </source>
</evidence>
<feature type="domain" description="Glycoside hydrolase family 20 catalytic" evidence="7">
    <location>
        <begin position="172"/>
        <end position="340"/>
    </location>
</feature>
<dbReference type="GO" id="GO:0016020">
    <property type="term" value="C:membrane"/>
    <property type="evidence" value="ECO:0007669"/>
    <property type="project" value="TreeGrafter"/>
</dbReference>
<evidence type="ECO:0000256" key="1">
    <source>
        <dbReference type="ARBA" id="ARBA00001231"/>
    </source>
</evidence>
<dbReference type="InterPro" id="IPR025705">
    <property type="entry name" value="Beta_hexosaminidase_sua/sub"/>
</dbReference>
<evidence type="ECO:0000256" key="3">
    <source>
        <dbReference type="ARBA" id="ARBA00012663"/>
    </source>
</evidence>
<evidence type="ECO:0000313" key="10">
    <source>
        <dbReference type="EMBL" id="TSJ73136.1"/>
    </source>
</evidence>
<comment type="catalytic activity">
    <reaction evidence="1">
        <text>Hydrolysis of terminal non-reducing N-acetyl-D-hexosamine residues in N-acetyl-beta-D-hexosaminides.</text>
        <dbReference type="EC" id="3.2.1.52"/>
    </reaction>
</comment>
<evidence type="ECO:0000256" key="5">
    <source>
        <dbReference type="ARBA" id="ARBA00023295"/>
    </source>
</evidence>
<proteinExistence type="inferred from homology"/>
<dbReference type="AlphaFoldDB" id="A0A5M7AX33"/>
<dbReference type="PANTHER" id="PTHR22600:SF57">
    <property type="entry name" value="BETA-N-ACETYLHEXOSAMINIDASE"/>
    <property type="match status" value="1"/>
</dbReference>
<dbReference type="SUPFAM" id="SSF51445">
    <property type="entry name" value="(Trans)glycosidases"/>
    <property type="match status" value="1"/>
</dbReference>
<dbReference type="PRINTS" id="PR00738">
    <property type="entry name" value="GLHYDRLASE20"/>
</dbReference>
<evidence type="ECO:0000313" key="11">
    <source>
        <dbReference type="Proteomes" id="UP000315145"/>
    </source>
</evidence>
<feature type="domain" description="Beta-hexosaminidase bacterial type N-terminal" evidence="8">
    <location>
        <begin position="37"/>
        <end position="168"/>
    </location>
</feature>
<dbReference type="EMBL" id="VWRS01000010">
    <property type="protein sequence ID" value="KAA5821852.1"/>
    <property type="molecule type" value="Genomic_DNA"/>
</dbReference>
<evidence type="ECO:0000313" key="12">
    <source>
        <dbReference type="Proteomes" id="UP000322315"/>
    </source>
</evidence>
<sequence length="534" mass="60011">MKNHLFLSYIFIVCFGCIILTSCETKKPAIPRDLAKQQVIPKPISVTATGSSFEIESNTLIQYQTEELQPIATYLAKLLRSASGFEIPVNIEDSEKSLNTISLKLTDSISTNEGYEIETKESGIVVKASMPAGIFYGVQTLRQLLPASIEAATKTTDTLLVATGTIKDNPSYGYRGAMLDVSRHFFGVEDVKRYIDLISIYKMNRLHLHLSDDQGWRIEIKSWPKLTEIGGSSEVGGGESGFFTQEEYKGIVNYAQSRFVTIIPEIDMPGHTNAALASYPELNCNGKAPKLYHGTKVGFSSLCIDKELTYKFIDDVIRELAALTPGEYIHIGGDESHATTMKDYIHFMNKTQKIVAKHGKKVIGWDEIAHTELLPTSVVQYWSRKGENALKGVEKGAKILMSPAKKTYVDMKYDSISRIGLNWVGYTEVDKAYNWDLETYESGISKDDIIGIEAPLWTETVQTMDDIEYLAFPRIMGIAEIGWTPTELRNWEEYKVRLGNHKDRLDALKIDFYPSKLVPWKSADIEKTNDTIKQ</sequence>
<dbReference type="RefSeq" id="WP_144117784.1">
    <property type="nucleotide sequence ID" value="NZ_JACHGE010000008.1"/>
</dbReference>
<evidence type="ECO:0000256" key="2">
    <source>
        <dbReference type="ARBA" id="ARBA00006285"/>
    </source>
</evidence>
<dbReference type="GO" id="GO:0005975">
    <property type="term" value="P:carbohydrate metabolic process"/>
    <property type="evidence" value="ECO:0007669"/>
    <property type="project" value="InterPro"/>
</dbReference>
<reference evidence="9 12" key="1">
    <citation type="journal article" date="2015" name="Int. J. Syst. Evol. Microbiol.">
        <title>Algibacter amylolyticus sp. nov., isolated from intertidal sediment.</title>
        <authorList>
            <person name="Zhang D.C."/>
            <person name="Wu J."/>
            <person name="Neuner K."/>
            <person name="Yao J."/>
            <person name="Margesin R."/>
        </authorList>
    </citation>
    <scope>NUCLEOTIDE SEQUENCE [LARGE SCALE GENOMIC DNA]</scope>
    <source>
        <strain evidence="9 12">RU-4-M-4</strain>
    </source>
</reference>
<feature type="active site" description="Proton donor" evidence="6">
    <location>
        <position position="335"/>
    </location>
</feature>
<organism evidence="9 12">
    <name type="scientific">Algibacter amylolyticus</name>
    <dbReference type="NCBI Taxonomy" id="1608400"/>
    <lineage>
        <taxon>Bacteria</taxon>
        <taxon>Pseudomonadati</taxon>
        <taxon>Bacteroidota</taxon>
        <taxon>Flavobacteriia</taxon>
        <taxon>Flavobacteriales</taxon>
        <taxon>Flavobacteriaceae</taxon>
        <taxon>Algibacter</taxon>
    </lineage>
</organism>
<reference evidence="10 11" key="2">
    <citation type="submission" date="2019-07" db="EMBL/GenBank/DDBJ databases">
        <title>Algibacter marinivivus sp. nov., isolated from the surface of a marine red alga.</title>
        <authorList>
            <person name="Zhong X."/>
            <person name="Xu W."/>
            <person name="Zhang Y."/>
            <person name="Zhang Q."/>
            <person name="Du Z."/>
        </authorList>
    </citation>
    <scope>NUCLEOTIDE SEQUENCE [LARGE SCALE GENOMIC DNA]</scope>
    <source>
        <strain evidence="10 11">RU-4-M-4</strain>
    </source>
</reference>
<dbReference type="CDD" id="cd06568">
    <property type="entry name" value="GH20_SpHex_like"/>
    <property type="match status" value="1"/>
</dbReference>
<dbReference type="InterPro" id="IPR015882">
    <property type="entry name" value="HEX_bac_N"/>
</dbReference>
<evidence type="ECO:0000259" key="8">
    <source>
        <dbReference type="Pfam" id="PF02838"/>
    </source>
</evidence>